<proteinExistence type="predicted"/>
<name>A0ABT6B5I1_9GAMM</name>
<feature type="chain" id="PRO_5046390311" description="Secreted protein" evidence="1">
    <location>
        <begin position="21"/>
        <end position="151"/>
    </location>
</feature>
<evidence type="ECO:0000313" key="3">
    <source>
        <dbReference type="Proteomes" id="UP001528850"/>
    </source>
</evidence>
<sequence length="151" mass="15553">MIKRITGLAVLTLAAAGAFAAQPAKADSAVETKCHMTFNTSGWAVIYKHVDGTGMVRCDNGQTATVRIHIRGGGLTAGKYSIENGKGEFTHVKNIGEIYGSYATAGANAGAVKSAESLAMTKGEVSLAVTGTGRGFNLGVDVSNFEIVKAK</sequence>
<keyword evidence="1" id="KW-0732">Signal</keyword>
<organism evidence="2 3">
    <name type="scientific">Luteibacter sahnii</name>
    <dbReference type="NCBI Taxonomy" id="3021977"/>
    <lineage>
        <taxon>Bacteria</taxon>
        <taxon>Pseudomonadati</taxon>
        <taxon>Pseudomonadota</taxon>
        <taxon>Gammaproteobacteria</taxon>
        <taxon>Lysobacterales</taxon>
        <taxon>Rhodanobacteraceae</taxon>
        <taxon>Luteibacter</taxon>
    </lineage>
</organism>
<feature type="signal peptide" evidence="1">
    <location>
        <begin position="1"/>
        <end position="20"/>
    </location>
</feature>
<dbReference type="Proteomes" id="UP001528850">
    <property type="component" value="Unassembled WGS sequence"/>
</dbReference>
<keyword evidence="3" id="KW-1185">Reference proteome</keyword>
<accession>A0ABT6B5I1</accession>
<evidence type="ECO:0000256" key="1">
    <source>
        <dbReference type="SAM" id="SignalP"/>
    </source>
</evidence>
<gene>
    <name evidence="2" type="ORF">P3W24_00190</name>
</gene>
<comment type="caution">
    <text evidence="2">The sequence shown here is derived from an EMBL/GenBank/DDBJ whole genome shotgun (WGS) entry which is preliminary data.</text>
</comment>
<dbReference type="EMBL" id="JARJJS010000001">
    <property type="protein sequence ID" value="MDF4023393.1"/>
    <property type="molecule type" value="Genomic_DNA"/>
</dbReference>
<evidence type="ECO:0000313" key="2">
    <source>
        <dbReference type="EMBL" id="MDF4023393.1"/>
    </source>
</evidence>
<reference evidence="2 3" key="1">
    <citation type="journal article" date="2024" name="Curr. Microbiol.">
        <title>Luteibacter sahnii sp. nov., A Novel Yellow-Colored Xanthomonadin Pigment Producing Probiotic Bacterium from Healthy Rice Seed Microbiome.</title>
        <authorList>
            <person name="Jaiswal G."/>
            <person name="Rana R."/>
            <person name="Nayak P.K."/>
            <person name="Chouhan R."/>
            <person name="Gandhi S.G."/>
            <person name="Patel H.K."/>
            <person name="Patil P.B."/>
        </authorList>
    </citation>
    <scope>NUCLEOTIDE SEQUENCE [LARGE SCALE GENOMIC DNA]</scope>
    <source>
        <strain evidence="2 3">PPL201</strain>
    </source>
</reference>
<protein>
    <recommendedName>
        <fullName evidence="4">Secreted protein</fullName>
    </recommendedName>
</protein>
<evidence type="ECO:0008006" key="4">
    <source>
        <dbReference type="Google" id="ProtNLM"/>
    </source>
</evidence>
<dbReference type="RefSeq" id="WP_320551155.1">
    <property type="nucleotide sequence ID" value="NZ_JAQLOK010000002.1"/>
</dbReference>